<dbReference type="InParanoid" id="A0A078A920"/>
<dbReference type="EMBL" id="CCKQ01007355">
    <property type="protein sequence ID" value="CDW78714.1"/>
    <property type="molecule type" value="Genomic_DNA"/>
</dbReference>
<gene>
    <name evidence="3" type="primary">Contig13463.g14362</name>
    <name evidence="3" type="ORF">STYLEM_7697</name>
</gene>
<keyword evidence="4" id="KW-1185">Reference proteome</keyword>
<reference evidence="3 4" key="1">
    <citation type="submission" date="2014-06" db="EMBL/GenBank/DDBJ databases">
        <authorList>
            <person name="Swart Estienne"/>
        </authorList>
    </citation>
    <scope>NUCLEOTIDE SEQUENCE [LARGE SCALE GENOMIC DNA]</scope>
    <source>
        <strain evidence="3 4">130c</strain>
    </source>
</reference>
<feature type="coiled-coil region" evidence="1">
    <location>
        <begin position="21"/>
        <end position="55"/>
    </location>
</feature>
<dbReference type="AlphaFoldDB" id="A0A078A920"/>
<evidence type="ECO:0000256" key="1">
    <source>
        <dbReference type="SAM" id="Coils"/>
    </source>
</evidence>
<feature type="region of interest" description="Disordered" evidence="2">
    <location>
        <begin position="365"/>
        <end position="386"/>
    </location>
</feature>
<organism evidence="3 4">
    <name type="scientific">Stylonychia lemnae</name>
    <name type="common">Ciliate</name>
    <dbReference type="NCBI Taxonomy" id="5949"/>
    <lineage>
        <taxon>Eukaryota</taxon>
        <taxon>Sar</taxon>
        <taxon>Alveolata</taxon>
        <taxon>Ciliophora</taxon>
        <taxon>Intramacronucleata</taxon>
        <taxon>Spirotrichea</taxon>
        <taxon>Stichotrichia</taxon>
        <taxon>Sporadotrichida</taxon>
        <taxon>Oxytrichidae</taxon>
        <taxon>Stylonychinae</taxon>
        <taxon>Stylonychia</taxon>
    </lineage>
</organism>
<keyword evidence="1" id="KW-0175">Coiled coil</keyword>
<protein>
    <submittedName>
        <fullName evidence="3">Uncharacterized protein</fullName>
    </submittedName>
</protein>
<accession>A0A078A920</accession>
<name>A0A078A920_STYLE</name>
<evidence type="ECO:0000256" key="2">
    <source>
        <dbReference type="SAM" id="MobiDB-lite"/>
    </source>
</evidence>
<dbReference type="Proteomes" id="UP000039865">
    <property type="component" value="Unassembled WGS sequence"/>
</dbReference>
<feature type="compositionally biased region" description="Low complexity" evidence="2">
    <location>
        <begin position="298"/>
        <end position="315"/>
    </location>
</feature>
<proteinExistence type="predicted"/>
<evidence type="ECO:0000313" key="3">
    <source>
        <dbReference type="EMBL" id="CDW78714.1"/>
    </source>
</evidence>
<evidence type="ECO:0000313" key="4">
    <source>
        <dbReference type="Proteomes" id="UP000039865"/>
    </source>
</evidence>
<feature type="region of interest" description="Disordered" evidence="2">
    <location>
        <begin position="296"/>
        <end position="318"/>
    </location>
</feature>
<sequence length="544" mass="63041">MIKEDFNNQMKSRIQIRADTLKEISKRKDSVQKELDAIKDQIKELNLKYKEGQSKNSQKFTNPTNTKLFIKISEILILQADIKSKNGRLYYTISDNEDQFNTSKQEECNVIEHQDNQKERRIYVFKEKFQFILKTGLEQLQIKLYSVDQSNHEKEQSAYIYKVSDKLKYLIDQRDHVEQIYLSHITNRMINDNNFELKIVVRWIYDMDIERLSELQQKQYLIEKDLFIIEEHYSKAIKNIQQMQQKAPQITHMKEEWGVFLISPKAIQHQVVNQLSLQNSAHGHKYSISSANQVNITQNSSSSQHSGNKSQNSQSRSLNKINFTKSRTSQASNQKQVNSNYFATHQHHLPEHVIKKVNIDLATQDNNQNQNGNWQFNSPQQKQFLPPTQDNLKKLENKKRNPIGGSIMDSILEDVINKKPSVAKSVALSNMSSFSTMRTGTFFKMVDSPFKFSLMSSFNKNDQKAPQSTINGIGQTTSGGHKLMHQANSFNQGINKRILDQQVLPQQTMRLTSIRDQLANQDQLQIRQQIAAKKIGSVDLSDDL</sequence>
<feature type="compositionally biased region" description="Low complexity" evidence="2">
    <location>
        <begin position="365"/>
        <end position="377"/>
    </location>
</feature>